<evidence type="ECO:0000313" key="7">
    <source>
        <dbReference type="EMBL" id="ABS77537.2"/>
    </source>
</evidence>
<feature type="transmembrane region" description="Helical" evidence="5">
    <location>
        <begin position="418"/>
        <end position="435"/>
    </location>
</feature>
<evidence type="ECO:0000256" key="4">
    <source>
        <dbReference type="ARBA" id="ARBA00023136"/>
    </source>
</evidence>
<dbReference type="PIRSF" id="PIRSF006060">
    <property type="entry name" value="AA_transporter"/>
    <property type="match status" value="1"/>
</dbReference>
<feature type="transmembrane region" description="Helical" evidence="5">
    <location>
        <begin position="55"/>
        <end position="73"/>
    </location>
</feature>
<feature type="transmembrane region" description="Helical" evidence="5">
    <location>
        <begin position="238"/>
        <end position="265"/>
    </location>
</feature>
<feature type="transmembrane region" description="Helical" evidence="5">
    <location>
        <begin position="94"/>
        <end position="113"/>
    </location>
</feature>
<gene>
    <name evidence="7" type="ordered locus">CBUD_1095</name>
</gene>
<organism evidence="7 8">
    <name type="scientific">Coxiella burnetii (strain Dugway 5J108-111)</name>
    <dbReference type="NCBI Taxonomy" id="434922"/>
    <lineage>
        <taxon>Bacteria</taxon>
        <taxon>Pseudomonadati</taxon>
        <taxon>Pseudomonadota</taxon>
        <taxon>Gammaproteobacteria</taxon>
        <taxon>Legionellales</taxon>
        <taxon>Coxiellaceae</taxon>
        <taxon>Coxiella</taxon>
    </lineage>
</organism>
<feature type="domain" description="Amino acid permease/ SLC12A" evidence="6">
    <location>
        <begin position="28"/>
        <end position="436"/>
    </location>
</feature>
<feature type="transmembrane region" description="Helical" evidence="5">
    <location>
        <begin position="367"/>
        <end position="387"/>
    </location>
</feature>
<dbReference type="PANTHER" id="PTHR42770">
    <property type="entry name" value="AMINO ACID TRANSPORTER-RELATED"/>
    <property type="match status" value="1"/>
</dbReference>
<evidence type="ECO:0000256" key="3">
    <source>
        <dbReference type="ARBA" id="ARBA00022989"/>
    </source>
</evidence>
<keyword evidence="3 5" id="KW-1133">Transmembrane helix</keyword>
<dbReference type="PANTHER" id="PTHR42770:SF7">
    <property type="entry name" value="MEMBRANE PROTEIN"/>
    <property type="match status" value="1"/>
</dbReference>
<evidence type="ECO:0000256" key="5">
    <source>
        <dbReference type="SAM" id="Phobius"/>
    </source>
</evidence>
<protein>
    <submittedName>
        <fullName evidence="7">Amino acid permease</fullName>
    </submittedName>
</protein>
<dbReference type="Gene3D" id="1.20.1740.10">
    <property type="entry name" value="Amino acid/polyamine transporter I"/>
    <property type="match status" value="1"/>
</dbReference>
<feature type="transmembrane region" description="Helical" evidence="5">
    <location>
        <begin position="125"/>
        <end position="152"/>
    </location>
</feature>
<keyword evidence="4 5" id="KW-0472">Membrane</keyword>
<dbReference type="InterPro" id="IPR050367">
    <property type="entry name" value="APC_superfamily"/>
</dbReference>
<dbReference type="InterPro" id="IPR004841">
    <property type="entry name" value="AA-permease/SLC12A_dom"/>
</dbReference>
<dbReference type="Pfam" id="PF00324">
    <property type="entry name" value="AA_permease"/>
    <property type="match status" value="1"/>
</dbReference>
<dbReference type="GO" id="GO:0016020">
    <property type="term" value="C:membrane"/>
    <property type="evidence" value="ECO:0007669"/>
    <property type="project" value="UniProtKB-SubCell"/>
</dbReference>
<name>A9KCH0_COXBN</name>
<feature type="transmembrane region" description="Helical" evidence="5">
    <location>
        <begin position="295"/>
        <end position="321"/>
    </location>
</feature>
<proteinExistence type="predicted"/>
<feature type="transmembrane region" description="Helical" evidence="5">
    <location>
        <begin position="164"/>
        <end position="187"/>
    </location>
</feature>
<dbReference type="EMBL" id="CP000733">
    <property type="protein sequence ID" value="ABS77537.2"/>
    <property type="molecule type" value="Genomic_DNA"/>
</dbReference>
<evidence type="ECO:0000256" key="1">
    <source>
        <dbReference type="ARBA" id="ARBA00004141"/>
    </source>
</evidence>
<feature type="transmembrane region" description="Helical" evidence="5">
    <location>
        <begin position="342"/>
        <end position="361"/>
    </location>
</feature>
<evidence type="ECO:0000313" key="8">
    <source>
        <dbReference type="Proteomes" id="UP000008555"/>
    </source>
</evidence>
<feature type="transmembrane region" description="Helical" evidence="5">
    <location>
        <begin position="207"/>
        <end position="226"/>
    </location>
</feature>
<keyword evidence="2 5" id="KW-0812">Transmembrane</keyword>
<dbReference type="AlphaFoldDB" id="A9KCH0"/>
<dbReference type="RefSeq" id="WP_011996908.1">
    <property type="nucleotide sequence ID" value="NC_009727.1"/>
</dbReference>
<dbReference type="KEGG" id="cbd:CBUD_1095"/>
<reference evidence="7 8" key="1">
    <citation type="journal article" date="2009" name="Infect. Immun.">
        <title>Comparative genomics reveal extensive transposon-mediated genomic plasticity and diversity among potential effector proteins within the genus Coxiella.</title>
        <authorList>
            <person name="Beare P.A."/>
            <person name="Unsworth N."/>
            <person name="Andoh M."/>
            <person name="Voth D.E."/>
            <person name="Omsland A."/>
            <person name="Gilk S.D."/>
            <person name="Williams K.P."/>
            <person name="Sobral B.W."/>
            <person name="Kupko J.J.III."/>
            <person name="Porcella S.F."/>
            <person name="Samuel J.E."/>
            <person name="Heinzen R.A."/>
        </authorList>
    </citation>
    <scope>NUCLEOTIDE SEQUENCE [LARGE SCALE GENOMIC DNA]</scope>
    <source>
        <strain evidence="7 8">Dugway 5J108-111</strain>
    </source>
</reference>
<feature type="transmembrane region" description="Helical" evidence="5">
    <location>
        <begin position="394"/>
        <end position="412"/>
    </location>
</feature>
<feature type="transmembrane region" description="Helical" evidence="5">
    <location>
        <begin position="23"/>
        <end position="49"/>
    </location>
</feature>
<comment type="subcellular location">
    <subcellularLocation>
        <location evidence="1">Membrane</location>
        <topology evidence="1">Multi-pass membrane protein</topology>
    </subcellularLocation>
</comment>
<evidence type="ECO:0000259" key="6">
    <source>
        <dbReference type="Pfam" id="PF00324"/>
    </source>
</evidence>
<dbReference type="HOGENOM" id="CLU_007946_15_12_6"/>
<accession>A9KCH0</accession>
<dbReference type="GO" id="GO:0055085">
    <property type="term" value="P:transmembrane transport"/>
    <property type="evidence" value="ECO:0007669"/>
    <property type="project" value="InterPro"/>
</dbReference>
<sequence>MVVLMHSRFQKGKIPNSVLKRDLGLIGATMMGLGSIVGTGVFVSIGVAAGVTGPSVVLAIVLAALVATCNALSSAQLAASHPVSGGTHEYGYRYLHPALGFTAGWMFLCAKIASAATAALGFAGYLLHLLGITSISMIPIAVSIAILLTLLVLSGLKKSNLANLIIVSITLISLITFVLSGLPHLFSMGLPHFKPFFPTAAPSGLRNFLYATALMFVAYTGYARIATLGEEVKNPKRFIPQAIILTLIISAVLYIAVAVVAISIVGADHLSQAAQNRATPLETAARALNRRGLDIILAFGACTAMLGVLLNLMLGLSRMALAMGRKRDLPSMFGTLSKKQRTPSAAILGVGLAIIGLSLIGNVEITWAFSAFTVLIYYFITNLAALQLPKTDRLYPRIFPVGGLIACLFLAFWVPLMIWSIGIGLIAVGLAWKYFMARLWR</sequence>
<dbReference type="Proteomes" id="UP000008555">
    <property type="component" value="Chromosome"/>
</dbReference>
<evidence type="ECO:0000256" key="2">
    <source>
        <dbReference type="ARBA" id="ARBA00022692"/>
    </source>
</evidence>